<feature type="region of interest" description="Disordered" evidence="1">
    <location>
        <begin position="39"/>
        <end position="169"/>
    </location>
</feature>
<dbReference type="EMBL" id="MN739614">
    <property type="protein sequence ID" value="QHT15952.1"/>
    <property type="molecule type" value="Genomic_DNA"/>
</dbReference>
<name>A0A6C0DHV3_9ZZZZ</name>
<proteinExistence type="predicted"/>
<organism evidence="2">
    <name type="scientific">viral metagenome</name>
    <dbReference type="NCBI Taxonomy" id="1070528"/>
    <lineage>
        <taxon>unclassified sequences</taxon>
        <taxon>metagenomes</taxon>
        <taxon>organismal metagenomes</taxon>
    </lineage>
</organism>
<feature type="compositionally biased region" description="Basic residues" evidence="1">
    <location>
        <begin position="1"/>
        <end position="17"/>
    </location>
</feature>
<sequence>MRNNYKNKKLTLRRKRGGGIIDSLKQRFSDLGSKISQTATNAWNQTKRATGMTDSSSSSSSTPSTSYSSSPSTASLSSSQSSSSSSQSQPYGSYGGRRKRMKKTKLSHKMRGGQYKDNISLTNIASKAAPFSGETARPHNMVGGPVRMLGGGKSKRHNKKRSHCKSKKH</sequence>
<accession>A0A6C0DHV3</accession>
<feature type="compositionally biased region" description="Basic residues" evidence="1">
    <location>
        <begin position="153"/>
        <end position="169"/>
    </location>
</feature>
<evidence type="ECO:0000313" key="2">
    <source>
        <dbReference type="EMBL" id="QHT15952.1"/>
    </source>
</evidence>
<feature type="compositionally biased region" description="Polar residues" evidence="1">
    <location>
        <begin position="39"/>
        <end position="54"/>
    </location>
</feature>
<evidence type="ECO:0000256" key="1">
    <source>
        <dbReference type="SAM" id="MobiDB-lite"/>
    </source>
</evidence>
<dbReference type="AlphaFoldDB" id="A0A6C0DHV3"/>
<feature type="compositionally biased region" description="Basic residues" evidence="1">
    <location>
        <begin position="96"/>
        <end position="111"/>
    </location>
</feature>
<feature type="compositionally biased region" description="Low complexity" evidence="1">
    <location>
        <begin position="55"/>
        <end position="92"/>
    </location>
</feature>
<reference evidence="2" key="1">
    <citation type="journal article" date="2020" name="Nature">
        <title>Giant virus diversity and host interactions through global metagenomics.</title>
        <authorList>
            <person name="Schulz F."/>
            <person name="Roux S."/>
            <person name="Paez-Espino D."/>
            <person name="Jungbluth S."/>
            <person name="Walsh D.A."/>
            <person name="Denef V.J."/>
            <person name="McMahon K.D."/>
            <person name="Konstantinidis K.T."/>
            <person name="Eloe-Fadrosh E.A."/>
            <person name="Kyrpides N.C."/>
            <person name="Woyke T."/>
        </authorList>
    </citation>
    <scope>NUCLEOTIDE SEQUENCE</scope>
    <source>
        <strain evidence="2">GVMAG-M-3300023174-182</strain>
    </source>
</reference>
<feature type="region of interest" description="Disordered" evidence="1">
    <location>
        <begin position="1"/>
        <end position="23"/>
    </location>
</feature>
<protein>
    <submittedName>
        <fullName evidence="2">Uncharacterized protein</fullName>
    </submittedName>
</protein>